<dbReference type="EMBL" id="VSRR010000741">
    <property type="protein sequence ID" value="MPC19111.1"/>
    <property type="molecule type" value="Genomic_DNA"/>
</dbReference>
<evidence type="ECO:0000313" key="1">
    <source>
        <dbReference type="EMBL" id="MPC19111.1"/>
    </source>
</evidence>
<proteinExistence type="predicted"/>
<protein>
    <submittedName>
        <fullName evidence="1">Uncharacterized protein</fullName>
    </submittedName>
</protein>
<sequence>MDSTRGCGCQLIYERQCRTGVGAVNSASRPHLDPELFPGPVPLTFCQARSADRASNKQVVAQKTSGTVRGRPAGLICFVCAEQQR</sequence>
<gene>
    <name evidence="1" type="ORF">E2C01_012019</name>
</gene>
<keyword evidence="2" id="KW-1185">Reference proteome</keyword>
<dbReference type="AlphaFoldDB" id="A0A5B7DCK9"/>
<name>A0A5B7DCK9_PORTR</name>
<accession>A0A5B7DCK9</accession>
<evidence type="ECO:0000313" key="2">
    <source>
        <dbReference type="Proteomes" id="UP000324222"/>
    </source>
</evidence>
<comment type="caution">
    <text evidence="1">The sequence shown here is derived from an EMBL/GenBank/DDBJ whole genome shotgun (WGS) entry which is preliminary data.</text>
</comment>
<reference evidence="1 2" key="1">
    <citation type="submission" date="2019-05" db="EMBL/GenBank/DDBJ databases">
        <title>Another draft genome of Portunus trituberculatus and its Hox gene families provides insights of decapod evolution.</title>
        <authorList>
            <person name="Jeong J.-H."/>
            <person name="Song I."/>
            <person name="Kim S."/>
            <person name="Choi T."/>
            <person name="Kim D."/>
            <person name="Ryu S."/>
            <person name="Kim W."/>
        </authorList>
    </citation>
    <scope>NUCLEOTIDE SEQUENCE [LARGE SCALE GENOMIC DNA]</scope>
    <source>
        <tissue evidence="1">Muscle</tissue>
    </source>
</reference>
<organism evidence="1 2">
    <name type="scientific">Portunus trituberculatus</name>
    <name type="common">Swimming crab</name>
    <name type="synonym">Neptunus trituberculatus</name>
    <dbReference type="NCBI Taxonomy" id="210409"/>
    <lineage>
        <taxon>Eukaryota</taxon>
        <taxon>Metazoa</taxon>
        <taxon>Ecdysozoa</taxon>
        <taxon>Arthropoda</taxon>
        <taxon>Crustacea</taxon>
        <taxon>Multicrustacea</taxon>
        <taxon>Malacostraca</taxon>
        <taxon>Eumalacostraca</taxon>
        <taxon>Eucarida</taxon>
        <taxon>Decapoda</taxon>
        <taxon>Pleocyemata</taxon>
        <taxon>Brachyura</taxon>
        <taxon>Eubrachyura</taxon>
        <taxon>Portunoidea</taxon>
        <taxon>Portunidae</taxon>
        <taxon>Portuninae</taxon>
        <taxon>Portunus</taxon>
    </lineage>
</organism>
<dbReference type="Proteomes" id="UP000324222">
    <property type="component" value="Unassembled WGS sequence"/>
</dbReference>